<evidence type="ECO:0000256" key="4">
    <source>
        <dbReference type="ARBA" id="ARBA00022801"/>
    </source>
</evidence>
<reference evidence="12" key="2">
    <citation type="submission" date="2020-09" db="EMBL/GenBank/DDBJ databases">
        <authorList>
            <person name="Sun Q."/>
            <person name="Kim S."/>
        </authorList>
    </citation>
    <scope>NUCLEOTIDE SEQUENCE</scope>
    <source>
        <strain evidence="12">KCTC 42651</strain>
    </source>
</reference>
<dbReference type="InterPro" id="IPR005122">
    <property type="entry name" value="Uracil-DNA_glycosylase-like"/>
</dbReference>
<dbReference type="InterPro" id="IPR044147">
    <property type="entry name" value="UdgB-like"/>
</dbReference>
<evidence type="ECO:0000256" key="5">
    <source>
        <dbReference type="ARBA" id="ARBA00023004"/>
    </source>
</evidence>
<gene>
    <name evidence="12" type="ORF">GCM10017083_20040</name>
</gene>
<dbReference type="CDD" id="cd10031">
    <property type="entry name" value="UDG-F5_TTUDGB_like"/>
    <property type="match status" value="1"/>
</dbReference>
<evidence type="ECO:0000313" key="12">
    <source>
        <dbReference type="EMBL" id="GHD48686.1"/>
    </source>
</evidence>
<keyword evidence="5" id="KW-0408">Iron</keyword>
<evidence type="ECO:0000256" key="1">
    <source>
        <dbReference type="ARBA" id="ARBA00022485"/>
    </source>
</evidence>
<keyword evidence="7" id="KW-0234">DNA repair</keyword>
<keyword evidence="6" id="KW-0411">Iron-sulfur</keyword>
<dbReference type="Proteomes" id="UP000630353">
    <property type="component" value="Unassembled WGS sequence"/>
</dbReference>
<dbReference type="EMBL" id="BMZS01000004">
    <property type="protein sequence ID" value="GHD48686.1"/>
    <property type="molecule type" value="Genomic_DNA"/>
</dbReference>
<dbReference type="SMART" id="SM00987">
    <property type="entry name" value="UreE_C"/>
    <property type="match status" value="1"/>
</dbReference>
<keyword evidence="3" id="KW-0227">DNA damage</keyword>
<evidence type="ECO:0000256" key="6">
    <source>
        <dbReference type="ARBA" id="ARBA00023014"/>
    </source>
</evidence>
<evidence type="ECO:0000256" key="9">
    <source>
        <dbReference type="ARBA" id="ARBA00023887"/>
    </source>
</evidence>
<proteinExistence type="inferred from homology"/>
<sequence>MPAPTADIRPAAEAPADPSPADPSPDCALCPRLVAFRDANRKAYPDFFNAPVPSFGPTDARLLIVGLAPGLRGANRTGRPFTGDYAGDLLYATLVGHGFARGCYDKRPDDGLELVDCRITNAVRCVPPENKPVGAEVSGCRPFLVRTMEQMPSLRTILVLGSVAHGATLAALGLRKSAYRFGHGAVHPLPDGRTLVGSYHCSRYNTNTGKLTTAMFDAVFATVRQVIDR</sequence>
<dbReference type="SUPFAM" id="SSF52141">
    <property type="entry name" value="Uracil-DNA glycosylase-like"/>
    <property type="match status" value="1"/>
</dbReference>
<evidence type="ECO:0000256" key="3">
    <source>
        <dbReference type="ARBA" id="ARBA00022763"/>
    </source>
</evidence>
<dbReference type="Gene3D" id="3.40.470.10">
    <property type="entry name" value="Uracil-DNA glycosylase-like domain"/>
    <property type="match status" value="1"/>
</dbReference>
<keyword evidence="1" id="KW-0004">4Fe-4S</keyword>
<dbReference type="PANTHER" id="PTHR33693:SF3">
    <property type="entry name" value="TYPE-5 URACIL-DNA GLYCOSYLASE"/>
    <property type="match status" value="1"/>
</dbReference>
<dbReference type="GO" id="GO:0046872">
    <property type="term" value="F:metal ion binding"/>
    <property type="evidence" value="ECO:0007669"/>
    <property type="project" value="UniProtKB-KW"/>
</dbReference>
<evidence type="ECO:0000256" key="7">
    <source>
        <dbReference type="ARBA" id="ARBA00023204"/>
    </source>
</evidence>
<organism evidence="12 13">
    <name type="scientific">Thalassobaculum fulvum</name>
    <dbReference type="NCBI Taxonomy" id="1633335"/>
    <lineage>
        <taxon>Bacteria</taxon>
        <taxon>Pseudomonadati</taxon>
        <taxon>Pseudomonadota</taxon>
        <taxon>Alphaproteobacteria</taxon>
        <taxon>Rhodospirillales</taxon>
        <taxon>Thalassobaculaceae</taxon>
        <taxon>Thalassobaculum</taxon>
    </lineage>
</organism>
<protein>
    <recommendedName>
        <fullName evidence="9">Type-5 uracil-DNA glycosylase</fullName>
    </recommendedName>
</protein>
<feature type="domain" description="Uracil-DNA glycosylase-like" evidence="11">
    <location>
        <begin position="53"/>
        <end position="220"/>
    </location>
</feature>
<evidence type="ECO:0000256" key="8">
    <source>
        <dbReference type="ARBA" id="ARBA00023779"/>
    </source>
</evidence>
<dbReference type="GO" id="GO:0004844">
    <property type="term" value="F:uracil DNA N-glycosylase activity"/>
    <property type="evidence" value="ECO:0007669"/>
    <property type="project" value="InterPro"/>
</dbReference>
<dbReference type="AlphaFoldDB" id="A0A918XS41"/>
<dbReference type="SMART" id="SM00986">
    <property type="entry name" value="UDG"/>
    <property type="match status" value="1"/>
</dbReference>
<evidence type="ECO:0000313" key="13">
    <source>
        <dbReference type="Proteomes" id="UP000630353"/>
    </source>
</evidence>
<reference evidence="12" key="1">
    <citation type="journal article" date="2014" name="Int. J. Syst. Evol. Microbiol.">
        <title>Complete genome sequence of Corynebacterium casei LMG S-19264T (=DSM 44701T), isolated from a smear-ripened cheese.</title>
        <authorList>
            <consortium name="US DOE Joint Genome Institute (JGI-PGF)"/>
            <person name="Walter F."/>
            <person name="Albersmeier A."/>
            <person name="Kalinowski J."/>
            <person name="Ruckert C."/>
        </authorList>
    </citation>
    <scope>NUCLEOTIDE SEQUENCE</scope>
    <source>
        <strain evidence="12">KCTC 42651</strain>
    </source>
</reference>
<comment type="similarity">
    <text evidence="8">Belongs to the uracil-DNA glycosylase (UDG) superfamily. Type 5 (UDGb) family.</text>
</comment>
<evidence type="ECO:0000256" key="2">
    <source>
        <dbReference type="ARBA" id="ARBA00022723"/>
    </source>
</evidence>
<dbReference type="Pfam" id="PF03167">
    <property type="entry name" value="UDG"/>
    <property type="match status" value="1"/>
</dbReference>
<evidence type="ECO:0000256" key="10">
    <source>
        <dbReference type="SAM" id="MobiDB-lite"/>
    </source>
</evidence>
<dbReference type="GO" id="GO:0051539">
    <property type="term" value="F:4 iron, 4 sulfur cluster binding"/>
    <property type="evidence" value="ECO:0007669"/>
    <property type="project" value="UniProtKB-KW"/>
</dbReference>
<dbReference type="GO" id="GO:0033958">
    <property type="term" value="F:DNA-deoxyinosine glycosylase activity"/>
    <property type="evidence" value="ECO:0007669"/>
    <property type="project" value="InterPro"/>
</dbReference>
<feature type="region of interest" description="Disordered" evidence="10">
    <location>
        <begin position="1"/>
        <end position="24"/>
    </location>
</feature>
<dbReference type="PANTHER" id="PTHR33693">
    <property type="entry name" value="TYPE-5 URACIL-DNA GLYCOSYLASE"/>
    <property type="match status" value="1"/>
</dbReference>
<keyword evidence="4" id="KW-0378">Hydrolase</keyword>
<accession>A0A918XS41</accession>
<keyword evidence="13" id="KW-1185">Reference proteome</keyword>
<comment type="caution">
    <text evidence="12">The sequence shown here is derived from an EMBL/GenBank/DDBJ whole genome shotgun (WGS) entry which is preliminary data.</text>
</comment>
<dbReference type="GO" id="GO:0006284">
    <property type="term" value="P:base-excision repair"/>
    <property type="evidence" value="ECO:0007669"/>
    <property type="project" value="InterPro"/>
</dbReference>
<dbReference type="RefSeq" id="WP_189988943.1">
    <property type="nucleotide sequence ID" value="NZ_BMZS01000004.1"/>
</dbReference>
<dbReference type="InterPro" id="IPR051536">
    <property type="entry name" value="UDG_Type-4/5"/>
</dbReference>
<evidence type="ECO:0000259" key="11">
    <source>
        <dbReference type="SMART" id="SM00986"/>
    </source>
</evidence>
<keyword evidence="2" id="KW-0479">Metal-binding</keyword>
<dbReference type="InterPro" id="IPR036895">
    <property type="entry name" value="Uracil-DNA_glycosylase-like_sf"/>
</dbReference>
<name>A0A918XS41_9PROT</name>